<feature type="domain" description="DUF397" evidence="1">
    <location>
        <begin position="16"/>
        <end position="68"/>
    </location>
</feature>
<dbReference type="AlphaFoldDB" id="A0A9X8MM85"/>
<proteinExistence type="predicted"/>
<accession>A0A9X8MM85</accession>
<protein>
    <recommendedName>
        <fullName evidence="1">DUF397 domain-containing protein</fullName>
    </recommendedName>
</protein>
<sequence>MASTDHSLSDASVLTGWFKSSYSGPSNGDCLEVARGHATVPVRDSKRPTGPALIFPAASWSAFVTAVRGGEFSA</sequence>
<reference evidence="3" key="1">
    <citation type="submission" date="2016-11" db="EMBL/GenBank/DDBJ databases">
        <authorList>
            <person name="Jaros S."/>
            <person name="Januszkiewicz K."/>
            <person name="Wedrychowicz H."/>
        </authorList>
    </citation>
    <scope>NUCLEOTIDE SEQUENCE [LARGE SCALE GENOMIC DNA]</scope>
    <source>
        <strain evidence="3">CGMCC 4.3555</strain>
    </source>
</reference>
<evidence type="ECO:0000313" key="3">
    <source>
        <dbReference type="Proteomes" id="UP000184388"/>
    </source>
</evidence>
<evidence type="ECO:0000259" key="1">
    <source>
        <dbReference type="Pfam" id="PF04149"/>
    </source>
</evidence>
<evidence type="ECO:0000313" key="2">
    <source>
        <dbReference type="EMBL" id="SHL07435.1"/>
    </source>
</evidence>
<name>A0A9X8MM85_9ACTN</name>
<organism evidence="2 3">
    <name type="scientific">Streptomyces yunnanensis</name>
    <dbReference type="NCBI Taxonomy" id="156453"/>
    <lineage>
        <taxon>Bacteria</taxon>
        <taxon>Bacillati</taxon>
        <taxon>Actinomycetota</taxon>
        <taxon>Actinomycetes</taxon>
        <taxon>Kitasatosporales</taxon>
        <taxon>Streptomycetaceae</taxon>
        <taxon>Streptomyces</taxon>
    </lineage>
</organism>
<dbReference type="RefSeq" id="WP_073443087.1">
    <property type="nucleotide sequence ID" value="NZ_FRBK01000002.1"/>
</dbReference>
<dbReference type="EMBL" id="FRBK01000002">
    <property type="protein sequence ID" value="SHL07435.1"/>
    <property type="molecule type" value="Genomic_DNA"/>
</dbReference>
<dbReference type="Pfam" id="PF04149">
    <property type="entry name" value="DUF397"/>
    <property type="match status" value="1"/>
</dbReference>
<dbReference type="Proteomes" id="UP000184388">
    <property type="component" value="Unassembled WGS sequence"/>
</dbReference>
<gene>
    <name evidence="2" type="ORF">SAMN05216268_102439</name>
</gene>
<dbReference type="InterPro" id="IPR007278">
    <property type="entry name" value="DUF397"/>
</dbReference>
<comment type="caution">
    <text evidence="2">The sequence shown here is derived from an EMBL/GenBank/DDBJ whole genome shotgun (WGS) entry which is preliminary data.</text>
</comment>